<gene>
    <name evidence="1" type="ORF">Hyperionvirus4_128</name>
</gene>
<organism evidence="1">
    <name type="scientific">Hyperionvirus sp</name>
    <dbReference type="NCBI Taxonomy" id="2487770"/>
    <lineage>
        <taxon>Viruses</taxon>
        <taxon>Varidnaviria</taxon>
        <taxon>Bamfordvirae</taxon>
        <taxon>Nucleocytoviricota</taxon>
        <taxon>Megaviricetes</taxon>
        <taxon>Imitervirales</taxon>
        <taxon>Mimiviridae</taxon>
        <taxon>Klosneuvirinae</taxon>
    </lineage>
</organism>
<sequence>MSIIGAIIFAVIIGREIFRYLRRRYWHNPEGDPFVKSFYEEYAVAGLKRYRNESCELSEKKIFEIIERHNIYDQETGEIYNEKYYRVKLLINWETGGDIWWWTYILGHTIPTKDALSQIISTVDVKNCRALSVGSGMGLWEYLLEKNGWGVISSDIAIYDIMFKRSEIIGGSDVFLELIRRNIIRAVGDIDVLIVIWSQPDTDEEDQWIEDEGYDERALERFEGKYVVFVCEEVDHPTVGSGNFKKQLSDDFKVIRSIKLPFCMEYVPVVNIFERITF</sequence>
<name>A0A3G5ABC0_9VIRU</name>
<protein>
    <recommendedName>
        <fullName evidence="2">Methyltransferase</fullName>
    </recommendedName>
</protein>
<evidence type="ECO:0000313" key="1">
    <source>
        <dbReference type="EMBL" id="AYV83163.1"/>
    </source>
</evidence>
<proteinExistence type="predicted"/>
<accession>A0A3G5ABC0</accession>
<reference evidence="1" key="1">
    <citation type="submission" date="2018-10" db="EMBL/GenBank/DDBJ databases">
        <title>Hidden diversity of soil giant viruses.</title>
        <authorList>
            <person name="Schulz F."/>
            <person name="Alteio L."/>
            <person name="Goudeau D."/>
            <person name="Ryan E.M."/>
            <person name="Malmstrom R.R."/>
            <person name="Blanchard J."/>
            <person name="Woyke T."/>
        </authorList>
    </citation>
    <scope>NUCLEOTIDE SEQUENCE</scope>
    <source>
        <strain evidence="1">HYV1</strain>
    </source>
</reference>
<dbReference type="EMBL" id="MK072386">
    <property type="protein sequence ID" value="AYV83163.1"/>
    <property type="molecule type" value="Genomic_DNA"/>
</dbReference>
<evidence type="ECO:0008006" key="2">
    <source>
        <dbReference type="Google" id="ProtNLM"/>
    </source>
</evidence>